<dbReference type="Pfam" id="PF00041">
    <property type="entry name" value="fn3"/>
    <property type="match status" value="1"/>
</dbReference>
<dbReference type="InterPro" id="IPR003961">
    <property type="entry name" value="FN3_dom"/>
</dbReference>
<dbReference type="CDD" id="cd00118">
    <property type="entry name" value="LysM"/>
    <property type="match status" value="1"/>
</dbReference>
<comment type="caution">
    <text evidence="4">The sequence shown here is derived from an EMBL/GenBank/DDBJ whole genome shotgun (WGS) entry which is preliminary data.</text>
</comment>
<dbReference type="Proteomes" id="UP000178448">
    <property type="component" value="Unassembled WGS sequence"/>
</dbReference>
<dbReference type="InterPro" id="IPR007742">
    <property type="entry name" value="NosD_dom"/>
</dbReference>
<dbReference type="SMART" id="SM00060">
    <property type="entry name" value="FN3"/>
    <property type="match status" value="1"/>
</dbReference>
<dbReference type="InterPro" id="IPR018392">
    <property type="entry name" value="LysM"/>
</dbReference>
<dbReference type="PROSITE" id="PS51782">
    <property type="entry name" value="LYSM"/>
    <property type="match status" value="1"/>
</dbReference>
<dbReference type="Gene3D" id="3.10.350.10">
    <property type="entry name" value="LysM domain"/>
    <property type="match status" value="1"/>
</dbReference>
<dbReference type="PROSITE" id="PS50853">
    <property type="entry name" value="FN3"/>
    <property type="match status" value="1"/>
</dbReference>
<evidence type="ECO:0008006" key="6">
    <source>
        <dbReference type="Google" id="ProtNLM"/>
    </source>
</evidence>
<dbReference type="SMART" id="SM00710">
    <property type="entry name" value="PbH1"/>
    <property type="match status" value="4"/>
</dbReference>
<evidence type="ECO:0000313" key="4">
    <source>
        <dbReference type="EMBL" id="OGG01418.1"/>
    </source>
</evidence>
<dbReference type="Pfam" id="PF01476">
    <property type="entry name" value="LysM"/>
    <property type="match status" value="1"/>
</dbReference>
<proteinExistence type="predicted"/>
<dbReference type="Pfam" id="PF05048">
    <property type="entry name" value="NosD"/>
    <property type="match status" value="1"/>
</dbReference>
<dbReference type="SUPFAM" id="SSF51126">
    <property type="entry name" value="Pectin lyase-like"/>
    <property type="match status" value="1"/>
</dbReference>
<dbReference type="STRING" id="1798374.A2Z33_02675"/>
<evidence type="ECO:0000313" key="5">
    <source>
        <dbReference type="Proteomes" id="UP000178448"/>
    </source>
</evidence>
<dbReference type="SMART" id="SM00257">
    <property type="entry name" value="LysM"/>
    <property type="match status" value="1"/>
</dbReference>
<feature type="region of interest" description="Disordered" evidence="1">
    <location>
        <begin position="675"/>
        <end position="702"/>
    </location>
</feature>
<feature type="domain" description="Fibronectin type-III" evidence="2">
    <location>
        <begin position="703"/>
        <end position="799"/>
    </location>
</feature>
<organism evidence="4 5">
    <name type="scientific">Candidatus Gottesmanbacteria bacterium RBG_16_52_11</name>
    <dbReference type="NCBI Taxonomy" id="1798374"/>
    <lineage>
        <taxon>Bacteria</taxon>
        <taxon>Candidatus Gottesmaniibacteriota</taxon>
    </lineage>
</organism>
<dbReference type="InterPro" id="IPR011050">
    <property type="entry name" value="Pectin_lyase_fold/virulence"/>
</dbReference>
<name>A0A1F5YMJ0_9BACT</name>
<dbReference type="CDD" id="cd00063">
    <property type="entry name" value="FN3"/>
    <property type="match status" value="1"/>
</dbReference>
<dbReference type="SUPFAM" id="SSF49265">
    <property type="entry name" value="Fibronectin type III"/>
    <property type="match status" value="1"/>
</dbReference>
<dbReference type="EMBL" id="MFJD01000016">
    <property type="protein sequence ID" value="OGG01418.1"/>
    <property type="molecule type" value="Genomic_DNA"/>
</dbReference>
<dbReference type="InterPro" id="IPR013783">
    <property type="entry name" value="Ig-like_fold"/>
</dbReference>
<sequence length="898" mass="93297">MLKIFVKNIKRAIFLVLLFCVGAFLVPRQALSEEPGDPPAVISIIRTDADPTNAGSVNFTVVFSEEVTGLGTGNFTLSGDVQAPSVSSVSPGPSATYNVTVDTGLGDGTVGLDLSDADGITDTDDGLPVSNSPYVGDEFYTIDKTAPSGYTVSIDLPQINNSNKDAFSFTFADAEAGATYYYSIDDGSEVTPPVNGNGNIITATDQITGINVSSLADGTLTLSVFLTDTVGNSGDNSNDTVEMNTAGVAEVYVDDNYSAEGENDGHTWQTDAFNTISDGIAVVSDGGTVTVAAGIYASSLTIDKSLSLIGPGLSGDYAFVDVECDIAAYIIANDVSINGFVLDDVENSQCDAVVSIGEGVTGAAVTNNQIFGGYAGVQFGANSDTTVTDNNIYGDYYGIAVNAGEQVNATVTGNNIHDNSTGVYISPSVIITSMTFQLNTITGNTSPATGIHNEADTSFNAGRNWWGSSTGPTHSSNPEGAGDTITDLVLYRPYYTDSEKTTLSTLAPAADSFNPTDLFTSGSFSIAGSDPNSTTSITVNEDVTLSVTAGGGISSVELPSGTVITKNGGGSMDATMLSSANTSTSDLSGFTTGTVVDGAMQWGIPDLGLEFSQAITLNIFVGTSLNGQTLSVVRSANTSSGWTSDGIVEPATCVVASGICTFQTTKASYYATTHETASGSDSNQNSSPGSSSGSPVPSCGDQAPQSVPNLFQIDAGSTQATLYFAPVSGSADKYFIAYGYTTGDSRFGAEINQSVSTGVISYTVDHLNPNTGYYFKVRAGNGCMPGNWGNEMKITTPKQGIARGIRYYKDFLSRIISFLPRHVSVLGTSVTSKKDADADSRNTCEYTVQPGDSLWGIASSQLGSGTKYMEILEANRILYPSLSTHTLLQIGWKLKVGC</sequence>
<dbReference type="SUPFAM" id="SSF54106">
    <property type="entry name" value="LysM domain"/>
    <property type="match status" value="1"/>
</dbReference>
<dbReference type="InterPro" id="IPR012334">
    <property type="entry name" value="Pectin_lyas_fold"/>
</dbReference>
<protein>
    <recommendedName>
        <fullName evidence="6">Fibronectin type-III domain-containing protein</fullName>
    </recommendedName>
</protein>
<dbReference type="Gene3D" id="2.60.40.10">
    <property type="entry name" value="Immunoglobulins"/>
    <property type="match status" value="1"/>
</dbReference>
<dbReference type="InterPro" id="IPR006626">
    <property type="entry name" value="PbH1"/>
</dbReference>
<dbReference type="InterPro" id="IPR036779">
    <property type="entry name" value="LysM_dom_sf"/>
</dbReference>
<evidence type="ECO:0000259" key="2">
    <source>
        <dbReference type="PROSITE" id="PS50853"/>
    </source>
</evidence>
<evidence type="ECO:0000259" key="3">
    <source>
        <dbReference type="PROSITE" id="PS51782"/>
    </source>
</evidence>
<dbReference type="AlphaFoldDB" id="A0A1F5YMJ0"/>
<gene>
    <name evidence="4" type="ORF">A2Z33_02675</name>
</gene>
<accession>A0A1F5YMJ0</accession>
<dbReference type="InterPro" id="IPR036116">
    <property type="entry name" value="FN3_sf"/>
</dbReference>
<feature type="compositionally biased region" description="Low complexity" evidence="1">
    <location>
        <begin position="678"/>
        <end position="698"/>
    </location>
</feature>
<reference evidence="4 5" key="1">
    <citation type="journal article" date="2016" name="Nat. Commun.">
        <title>Thousands of microbial genomes shed light on interconnected biogeochemical processes in an aquifer system.</title>
        <authorList>
            <person name="Anantharaman K."/>
            <person name="Brown C.T."/>
            <person name="Hug L.A."/>
            <person name="Sharon I."/>
            <person name="Castelle C.J."/>
            <person name="Probst A.J."/>
            <person name="Thomas B.C."/>
            <person name="Singh A."/>
            <person name="Wilkins M.J."/>
            <person name="Karaoz U."/>
            <person name="Brodie E.L."/>
            <person name="Williams K.H."/>
            <person name="Hubbard S.S."/>
            <person name="Banfield J.F."/>
        </authorList>
    </citation>
    <scope>NUCLEOTIDE SEQUENCE [LARGE SCALE GENOMIC DNA]</scope>
</reference>
<feature type="domain" description="LysM" evidence="3">
    <location>
        <begin position="844"/>
        <end position="896"/>
    </location>
</feature>
<dbReference type="Gene3D" id="2.160.20.10">
    <property type="entry name" value="Single-stranded right-handed beta-helix, Pectin lyase-like"/>
    <property type="match status" value="1"/>
</dbReference>
<evidence type="ECO:0000256" key="1">
    <source>
        <dbReference type="SAM" id="MobiDB-lite"/>
    </source>
</evidence>